<dbReference type="Proteomes" id="UP000276991">
    <property type="component" value="Unassembled WGS sequence"/>
</dbReference>
<dbReference type="EMBL" id="UPTC01000134">
    <property type="protein sequence ID" value="VBB26701.1"/>
    <property type="molecule type" value="Genomic_DNA"/>
</dbReference>
<evidence type="ECO:0000313" key="1">
    <source>
        <dbReference type="EMBL" id="VBB26701.1"/>
    </source>
</evidence>
<dbReference type="OrthoDB" id="5824009at2759"/>
<keyword evidence="2" id="KW-1185">Reference proteome</keyword>
<reference evidence="1 2" key="1">
    <citation type="submission" date="2018-08" db="EMBL/GenBank/DDBJ databases">
        <authorList>
            <person name="Laetsch R D."/>
            <person name="Stevens L."/>
            <person name="Kumar S."/>
            <person name="Blaxter L. M."/>
        </authorList>
    </citation>
    <scope>NUCLEOTIDE SEQUENCE [LARGE SCALE GENOMIC DNA]</scope>
</reference>
<name>A0A498SDW3_ACAVI</name>
<organism evidence="1 2">
    <name type="scientific">Acanthocheilonema viteae</name>
    <name type="common">Filarial nematode worm</name>
    <name type="synonym">Dipetalonema viteae</name>
    <dbReference type="NCBI Taxonomy" id="6277"/>
    <lineage>
        <taxon>Eukaryota</taxon>
        <taxon>Metazoa</taxon>
        <taxon>Ecdysozoa</taxon>
        <taxon>Nematoda</taxon>
        <taxon>Chromadorea</taxon>
        <taxon>Rhabditida</taxon>
        <taxon>Spirurina</taxon>
        <taxon>Spiruromorpha</taxon>
        <taxon>Filarioidea</taxon>
        <taxon>Onchocercidae</taxon>
        <taxon>Acanthocheilonema</taxon>
    </lineage>
</organism>
<proteinExistence type="predicted"/>
<accession>A0A498SDW3</accession>
<protein>
    <submittedName>
        <fullName evidence="1">Uncharacterized protein</fullName>
    </submittedName>
</protein>
<gene>
    <name evidence="1" type="ORF">NAV_LOCUS1531</name>
</gene>
<sequence>MCSRAPGYCGHNLCCCTSISCYSELRNHFLRDIHQVGRAVTCDIYRQQWIGNNRSKGLNRSFYPSSEEMYRRTDCTACVSRADEEGVEMTCADESVDTVCRGMDLLVGGSVVCNGYGDCCCQGDDCPEALRNFYSGNQKALGPPRIGERKSACILDFNVLIIVTSLFSLLF</sequence>
<dbReference type="PROSITE" id="PS51257">
    <property type="entry name" value="PROKAR_LIPOPROTEIN"/>
    <property type="match status" value="1"/>
</dbReference>
<evidence type="ECO:0000313" key="2">
    <source>
        <dbReference type="Proteomes" id="UP000276991"/>
    </source>
</evidence>
<dbReference type="AlphaFoldDB" id="A0A498SDW3"/>